<feature type="compositionally biased region" description="Low complexity" evidence="1">
    <location>
        <begin position="313"/>
        <end position="325"/>
    </location>
</feature>
<dbReference type="Proteomes" id="UP001301350">
    <property type="component" value="Unassembled WGS sequence"/>
</dbReference>
<organism evidence="2 3">
    <name type="scientific">Cyanidium caldarium</name>
    <name type="common">Red alga</name>
    <dbReference type="NCBI Taxonomy" id="2771"/>
    <lineage>
        <taxon>Eukaryota</taxon>
        <taxon>Rhodophyta</taxon>
        <taxon>Bangiophyceae</taxon>
        <taxon>Cyanidiales</taxon>
        <taxon>Cyanidiaceae</taxon>
        <taxon>Cyanidium</taxon>
    </lineage>
</organism>
<comment type="caution">
    <text evidence="2">The sequence shown here is derived from an EMBL/GenBank/DDBJ whole genome shotgun (WGS) entry which is preliminary data.</text>
</comment>
<gene>
    <name evidence="2" type="ORF">CDCA_CDCA15G3954</name>
</gene>
<protein>
    <submittedName>
        <fullName evidence="2">Uncharacterized protein</fullName>
    </submittedName>
</protein>
<dbReference type="AlphaFoldDB" id="A0AAV9J099"/>
<dbReference type="EMBL" id="JANCYW010000015">
    <property type="protein sequence ID" value="KAK4537929.1"/>
    <property type="molecule type" value="Genomic_DNA"/>
</dbReference>
<evidence type="ECO:0000313" key="2">
    <source>
        <dbReference type="EMBL" id="KAK4537929.1"/>
    </source>
</evidence>
<feature type="region of interest" description="Disordered" evidence="1">
    <location>
        <begin position="311"/>
        <end position="356"/>
    </location>
</feature>
<reference evidence="2 3" key="1">
    <citation type="submission" date="2022-07" db="EMBL/GenBank/DDBJ databases">
        <title>Genome-wide signatures of adaptation to extreme environments.</title>
        <authorList>
            <person name="Cho C.H."/>
            <person name="Yoon H.S."/>
        </authorList>
    </citation>
    <scope>NUCLEOTIDE SEQUENCE [LARGE SCALE GENOMIC DNA]</scope>
    <source>
        <strain evidence="2 3">DBV 063 E5</strain>
    </source>
</reference>
<evidence type="ECO:0000256" key="1">
    <source>
        <dbReference type="SAM" id="MobiDB-lite"/>
    </source>
</evidence>
<evidence type="ECO:0000313" key="3">
    <source>
        <dbReference type="Proteomes" id="UP001301350"/>
    </source>
</evidence>
<proteinExistence type="predicted"/>
<name>A0AAV9J099_CYACA</name>
<keyword evidence="3" id="KW-1185">Reference proteome</keyword>
<sequence>METPRTTCLSRAASSAPALFVVPLFPTRRVCCPPHARPSPAPRTHRPPSLFTLYGRMRNSGGFQLPPRVPQSPEALARALQLLGNATQRKLTEERRREAEALLGAYPPRKEIAQQWRGALLRDLRRERLARLKAEQNLRRGSPVSPEQAIYRMLERDMRLPPRDEQTDAAFLLLGRLVRDQQRPTEMEARRLRDLIGVVPTGKTSATRAIKVLKRMALERFRWERWPPFVPLDLEHVRQAFRILAQVRRQGTAGERANQELRSLLGGAFPRHRRVATAWRKRLAFVIRYRERKARVAAVMELRRQKLLRRAAAEAASTEPNASSAGAAEVSATAERERDASGEVATPPDASEPEAQ</sequence>
<accession>A0AAV9J099</accession>